<keyword evidence="3" id="KW-0274">FAD</keyword>
<reference evidence="6" key="1">
    <citation type="submission" date="2020-05" db="EMBL/GenBank/DDBJ databases">
        <authorList>
            <person name="Chiriac C."/>
            <person name="Salcher M."/>
            <person name="Ghai R."/>
            <person name="Kavagutti S V."/>
        </authorList>
    </citation>
    <scope>NUCLEOTIDE SEQUENCE</scope>
</reference>
<dbReference type="InterPro" id="IPR050315">
    <property type="entry name" value="FAD-oxidoreductase_2"/>
</dbReference>
<dbReference type="SUPFAM" id="SSF51905">
    <property type="entry name" value="FAD/NAD(P)-binding domain"/>
    <property type="match status" value="1"/>
</dbReference>
<dbReference type="GO" id="GO:0016491">
    <property type="term" value="F:oxidoreductase activity"/>
    <property type="evidence" value="ECO:0007669"/>
    <property type="project" value="UniProtKB-KW"/>
</dbReference>
<dbReference type="Gene3D" id="3.50.50.60">
    <property type="entry name" value="FAD/NAD(P)-binding domain"/>
    <property type="match status" value="1"/>
</dbReference>
<evidence type="ECO:0000256" key="2">
    <source>
        <dbReference type="ARBA" id="ARBA00022630"/>
    </source>
</evidence>
<accession>A0A6J7I7L9</accession>
<dbReference type="PRINTS" id="PR00411">
    <property type="entry name" value="PNDRDTASEI"/>
</dbReference>
<dbReference type="InterPro" id="IPR003953">
    <property type="entry name" value="FAD-dep_OxRdtase_2_FAD-bd"/>
</dbReference>
<keyword evidence="2" id="KW-0285">Flavoprotein</keyword>
<proteinExistence type="predicted"/>
<evidence type="ECO:0000313" key="6">
    <source>
        <dbReference type="EMBL" id="CAB4927008.1"/>
    </source>
</evidence>
<dbReference type="Gene3D" id="3.90.700.10">
    <property type="entry name" value="Succinate dehydrogenase/fumarate reductase flavoprotein, catalytic domain"/>
    <property type="match status" value="1"/>
</dbReference>
<evidence type="ECO:0000256" key="3">
    <source>
        <dbReference type="ARBA" id="ARBA00022827"/>
    </source>
</evidence>
<dbReference type="PANTHER" id="PTHR43400">
    <property type="entry name" value="FUMARATE REDUCTASE"/>
    <property type="match status" value="1"/>
</dbReference>
<gene>
    <name evidence="6" type="ORF">UFOPK3772_00020</name>
</gene>
<organism evidence="6">
    <name type="scientific">freshwater metagenome</name>
    <dbReference type="NCBI Taxonomy" id="449393"/>
    <lineage>
        <taxon>unclassified sequences</taxon>
        <taxon>metagenomes</taxon>
        <taxon>ecological metagenomes</taxon>
    </lineage>
</organism>
<feature type="domain" description="FAD-dependent oxidoreductase 2 FAD-binding" evidence="5">
    <location>
        <begin position="5"/>
        <end position="447"/>
    </location>
</feature>
<dbReference type="Pfam" id="PF00890">
    <property type="entry name" value="FAD_binding_2"/>
    <property type="match status" value="1"/>
</dbReference>
<dbReference type="EMBL" id="CAFBNE010000001">
    <property type="protein sequence ID" value="CAB4927008.1"/>
    <property type="molecule type" value="Genomic_DNA"/>
</dbReference>
<dbReference type="SUPFAM" id="SSF56425">
    <property type="entry name" value="Succinate dehydrogenase/fumarate reductase flavoprotein, catalytic domain"/>
    <property type="match status" value="1"/>
</dbReference>
<dbReference type="InterPro" id="IPR036188">
    <property type="entry name" value="FAD/NAD-bd_sf"/>
</dbReference>
<dbReference type="GO" id="GO:0008202">
    <property type="term" value="P:steroid metabolic process"/>
    <property type="evidence" value="ECO:0007669"/>
    <property type="project" value="UniProtKB-ARBA"/>
</dbReference>
<dbReference type="InterPro" id="IPR027477">
    <property type="entry name" value="Succ_DH/fumarate_Rdtase_cat_sf"/>
</dbReference>
<dbReference type="PRINTS" id="PR00368">
    <property type="entry name" value="FADPNR"/>
</dbReference>
<dbReference type="AlphaFoldDB" id="A0A6J7I7L9"/>
<protein>
    <submittedName>
        <fullName evidence="6">Unannotated protein</fullName>
    </submittedName>
</protein>
<comment type="cofactor">
    <cofactor evidence="1">
        <name>FAD</name>
        <dbReference type="ChEBI" id="CHEBI:57692"/>
    </cofactor>
</comment>
<name>A0A6J7I7L9_9ZZZZ</name>
<dbReference type="PANTHER" id="PTHR43400:SF10">
    <property type="entry name" value="3-OXOSTEROID 1-DEHYDROGENASE"/>
    <property type="match status" value="1"/>
</dbReference>
<evidence type="ECO:0000259" key="5">
    <source>
        <dbReference type="Pfam" id="PF00890"/>
    </source>
</evidence>
<evidence type="ECO:0000256" key="4">
    <source>
        <dbReference type="ARBA" id="ARBA00023002"/>
    </source>
</evidence>
<keyword evidence="4" id="KW-0560">Oxidoreductase</keyword>
<evidence type="ECO:0000256" key="1">
    <source>
        <dbReference type="ARBA" id="ARBA00001974"/>
    </source>
</evidence>
<sequence length="481" mass="51030">MTDFDVAVIGSGFAGLTAAITARAEGASVIVLEGSGELGGSSRLSGGKLMGACTRLQREAGIEDDPEDMYRFYMGLNRFRLEPSVIRTLCERSGATIDWLQDIGVAFDSRVMTSGEERAARMHITVGEGMAVSQTLVSEAKRIGVEFALGMKVDRLLVADGEVVGLAVGADTLSVGAVVMATGGFAANRELVSKHLPLLANEDWYWYIGAATSDGSAFELGAQVDAQVVGGGRATRLITPNFGNVLEGGYLPGWLVIVNGEGRRFYDETSSYSVTQPILEGQRAPVFAVFDEESKNSSSPDTVEATKKVSVGKRDGRAQKWVKAMLDEMVERGRVLKADSLEQLAALMGVPEQRLLGTIEEYNHDVTAGQDSHYRKRADVLRKVQTPPFYATELRMAHVALTAVGLRIDSQARVLADSGAAVPGLFAAGECTGGVVGDVYVGSGNSITSAFVFGRVAGSGAATWARPDIPSASSREMDLPS</sequence>